<feature type="compositionally biased region" description="Polar residues" evidence="2">
    <location>
        <begin position="358"/>
        <end position="377"/>
    </location>
</feature>
<gene>
    <name evidence="3" type="ORF">CLIM01_13805</name>
</gene>
<accession>A0ABQ9PEI6</accession>
<dbReference type="EMBL" id="JARUPT010000758">
    <property type="protein sequence ID" value="KAK0368836.1"/>
    <property type="molecule type" value="Genomic_DNA"/>
</dbReference>
<proteinExistence type="predicted"/>
<evidence type="ECO:0000313" key="3">
    <source>
        <dbReference type="EMBL" id="KAK0368836.1"/>
    </source>
</evidence>
<keyword evidence="1" id="KW-0175">Coiled coil</keyword>
<comment type="caution">
    <text evidence="3">The sequence shown here is derived from an EMBL/GenBank/DDBJ whole genome shotgun (WGS) entry which is preliminary data.</text>
</comment>
<protein>
    <submittedName>
        <fullName evidence="3">Uncharacterized protein</fullName>
    </submittedName>
</protein>
<feature type="region of interest" description="Disordered" evidence="2">
    <location>
        <begin position="344"/>
        <end position="378"/>
    </location>
</feature>
<feature type="compositionally biased region" description="Basic and acidic residues" evidence="2">
    <location>
        <begin position="344"/>
        <end position="354"/>
    </location>
</feature>
<evidence type="ECO:0000313" key="4">
    <source>
        <dbReference type="Proteomes" id="UP001169217"/>
    </source>
</evidence>
<feature type="coiled-coil region" evidence="1">
    <location>
        <begin position="195"/>
        <end position="243"/>
    </location>
</feature>
<dbReference type="Proteomes" id="UP001169217">
    <property type="component" value="Unassembled WGS sequence"/>
</dbReference>
<reference evidence="3" key="1">
    <citation type="submission" date="2023-04" db="EMBL/GenBank/DDBJ databases">
        <title>Colletotrichum limetticola genome sequence.</title>
        <authorList>
            <person name="Baroncelli R."/>
        </authorList>
    </citation>
    <scope>NUCLEOTIDE SEQUENCE</scope>
    <source>
        <strain evidence="3">KLA-Anderson</strain>
    </source>
</reference>
<keyword evidence="4" id="KW-1185">Reference proteome</keyword>
<evidence type="ECO:0000256" key="1">
    <source>
        <dbReference type="SAM" id="Coils"/>
    </source>
</evidence>
<feature type="region of interest" description="Disordered" evidence="2">
    <location>
        <begin position="394"/>
        <end position="451"/>
    </location>
</feature>
<organism evidence="3 4">
    <name type="scientific">Colletotrichum limetticola</name>
    <dbReference type="NCBI Taxonomy" id="1209924"/>
    <lineage>
        <taxon>Eukaryota</taxon>
        <taxon>Fungi</taxon>
        <taxon>Dikarya</taxon>
        <taxon>Ascomycota</taxon>
        <taxon>Pezizomycotina</taxon>
        <taxon>Sordariomycetes</taxon>
        <taxon>Hypocreomycetidae</taxon>
        <taxon>Glomerellales</taxon>
        <taxon>Glomerellaceae</taxon>
        <taxon>Colletotrichum</taxon>
        <taxon>Colletotrichum acutatum species complex</taxon>
    </lineage>
</organism>
<sequence length="451" mass="50045">MEVIQCKCASCQAILATFFNLWTQIGKSYFSPTIEAQGNTQMIAKEPTRIGEAGYLVAECELQDVACAKCDNVIGLMCLSSPVNHVLHEKTTIVFLKKNGKPVELNVRHTLKLRNDSRPGSYPANDHFNPDSDTAGFQVVSQFDSAVSRIEKEMAKLNSTLGQLQSDFDLHKADLKSVKIEVSSGEFSTQNSFKLSRLESQVRTANAAISEMKKLSEEVNRENVELRNDLLISREDYKQLENVTLGLQADVAKSNATVKNILDMDIGSAKETASLRIELRQLRQMMDQDRKKKVDLSKQQIPLRELDILTSNMTKIEARASQVETLQMAFDLFKSRIQRLEASAEHLSQPREELQLAPIQQSKSTATPGPSNNTYPMSNDLHQEALAKVSSEATSASLKVLQPTSRKRKAPAEKVAGAGEGNKSPRLTRTGATDKRSIKKSRASLPTDCKF</sequence>
<evidence type="ECO:0000256" key="2">
    <source>
        <dbReference type="SAM" id="MobiDB-lite"/>
    </source>
</evidence>
<name>A0ABQ9PEI6_9PEZI</name>